<sequence>MRITRAGSLRMGSYRMSLKNSVVPGGVEGSWKEFQEMLVFLLGRRKVSYRSWMRGIMEIKFRDKRKMERRTNTNSVDAAVIKGHEENKKE</sequence>
<dbReference type="EMBL" id="JXTB01000577">
    <property type="protein sequence ID" value="PON36248.1"/>
    <property type="molecule type" value="Genomic_DNA"/>
</dbReference>
<gene>
    <name evidence="2" type="ORF">PanWU01x14_330080</name>
</gene>
<evidence type="ECO:0000313" key="3">
    <source>
        <dbReference type="Proteomes" id="UP000237105"/>
    </source>
</evidence>
<dbReference type="AlphaFoldDB" id="A0A2P5AI85"/>
<name>A0A2P5AI85_PARAD</name>
<evidence type="ECO:0000256" key="1">
    <source>
        <dbReference type="SAM" id="MobiDB-lite"/>
    </source>
</evidence>
<proteinExistence type="predicted"/>
<organism evidence="2 3">
    <name type="scientific">Parasponia andersonii</name>
    <name type="common">Sponia andersonii</name>
    <dbReference type="NCBI Taxonomy" id="3476"/>
    <lineage>
        <taxon>Eukaryota</taxon>
        <taxon>Viridiplantae</taxon>
        <taxon>Streptophyta</taxon>
        <taxon>Embryophyta</taxon>
        <taxon>Tracheophyta</taxon>
        <taxon>Spermatophyta</taxon>
        <taxon>Magnoliopsida</taxon>
        <taxon>eudicotyledons</taxon>
        <taxon>Gunneridae</taxon>
        <taxon>Pentapetalae</taxon>
        <taxon>rosids</taxon>
        <taxon>fabids</taxon>
        <taxon>Rosales</taxon>
        <taxon>Cannabaceae</taxon>
        <taxon>Parasponia</taxon>
    </lineage>
</organism>
<reference evidence="3" key="1">
    <citation type="submission" date="2016-06" db="EMBL/GenBank/DDBJ databases">
        <title>Parallel loss of symbiosis genes in relatives of nitrogen-fixing non-legume Parasponia.</title>
        <authorList>
            <person name="Van Velzen R."/>
            <person name="Holmer R."/>
            <person name="Bu F."/>
            <person name="Rutten L."/>
            <person name="Van Zeijl A."/>
            <person name="Liu W."/>
            <person name="Santuari L."/>
            <person name="Cao Q."/>
            <person name="Sharma T."/>
            <person name="Shen D."/>
            <person name="Roswanjaya Y."/>
            <person name="Wardhani T."/>
            <person name="Kalhor M.S."/>
            <person name="Jansen J."/>
            <person name="Van den Hoogen J."/>
            <person name="Gungor B."/>
            <person name="Hartog M."/>
            <person name="Hontelez J."/>
            <person name="Verver J."/>
            <person name="Yang W.-C."/>
            <person name="Schijlen E."/>
            <person name="Repin R."/>
            <person name="Schilthuizen M."/>
            <person name="Schranz E."/>
            <person name="Heidstra R."/>
            <person name="Miyata K."/>
            <person name="Fedorova E."/>
            <person name="Kohlen W."/>
            <person name="Bisseling T."/>
            <person name="Smit S."/>
            <person name="Geurts R."/>
        </authorList>
    </citation>
    <scope>NUCLEOTIDE SEQUENCE [LARGE SCALE GENOMIC DNA]</scope>
    <source>
        <strain evidence="3">cv. WU1-14</strain>
    </source>
</reference>
<evidence type="ECO:0000313" key="2">
    <source>
        <dbReference type="EMBL" id="PON36248.1"/>
    </source>
</evidence>
<comment type="caution">
    <text evidence="2">The sequence shown here is derived from an EMBL/GenBank/DDBJ whole genome shotgun (WGS) entry which is preliminary data.</text>
</comment>
<feature type="region of interest" description="Disordered" evidence="1">
    <location>
        <begin position="68"/>
        <end position="90"/>
    </location>
</feature>
<dbReference type="Proteomes" id="UP000237105">
    <property type="component" value="Unassembled WGS sequence"/>
</dbReference>
<protein>
    <submittedName>
        <fullName evidence="2">Uncharacterized protein</fullName>
    </submittedName>
</protein>
<keyword evidence="3" id="KW-1185">Reference proteome</keyword>
<accession>A0A2P5AI85</accession>